<evidence type="ECO:0000256" key="7">
    <source>
        <dbReference type="SAM" id="MobiDB-lite"/>
    </source>
</evidence>
<feature type="compositionally biased region" description="Basic and acidic residues" evidence="7">
    <location>
        <begin position="92"/>
        <end position="104"/>
    </location>
</feature>
<dbReference type="Pfam" id="PF00642">
    <property type="entry name" value="zf-CCCH"/>
    <property type="match status" value="1"/>
</dbReference>
<keyword evidence="5 6" id="KW-0862">Zinc</keyword>
<feature type="domain" description="C3H1-type" evidence="8">
    <location>
        <begin position="278"/>
        <end position="305"/>
    </location>
</feature>
<protein>
    <recommendedName>
        <fullName evidence="8">C3H1-type domain-containing protein</fullName>
    </recommendedName>
</protein>
<feature type="region of interest" description="Disordered" evidence="7">
    <location>
        <begin position="1"/>
        <end position="211"/>
    </location>
</feature>
<dbReference type="InterPro" id="IPR000571">
    <property type="entry name" value="Znf_CCCH"/>
</dbReference>
<feature type="zinc finger region" description="C3H1-type" evidence="6">
    <location>
        <begin position="278"/>
        <end position="305"/>
    </location>
</feature>
<dbReference type="EMBL" id="HACG01012900">
    <property type="protein sequence ID" value="CEK59765.1"/>
    <property type="molecule type" value="Transcribed_RNA"/>
</dbReference>
<feature type="domain" description="C3H1-type" evidence="8">
    <location>
        <begin position="307"/>
        <end position="334"/>
    </location>
</feature>
<accession>A0A0B6YW99</accession>
<dbReference type="Pfam" id="PF22623">
    <property type="entry name" value="zf-CCCH_9"/>
    <property type="match status" value="1"/>
</dbReference>
<keyword evidence="1" id="KW-0597">Phosphoprotein</keyword>
<evidence type="ECO:0000256" key="3">
    <source>
        <dbReference type="ARBA" id="ARBA00022737"/>
    </source>
</evidence>
<dbReference type="PANTHER" id="PTHR13119:SF12">
    <property type="entry name" value="PROTEIN SUPPRESSOR OF SABLE"/>
    <property type="match status" value="1"/>
</dbReference>
<feature type="zinc finger region" description="C3H1-type" evidence="6">
    <location>
        <begin position="335"/>
        <end position="358"/>
    </location>
</feature>
<dbReference type="SMART" id="SM00356">
    <property type="entry name" value="ZnF_C3H1"/>
    <property type="match status" value="3"/>
</dbReference>
<evidence type="ECO:0000256" key="5">
    <source>
        <dbReference type="ARBA" id="ARBA00022833"/>
    </source>
</evidence>
<evidence type="ECO:0000259" key="8">
    <source>
        <dbReference type="PROSITE" id="PS50103"/>
    </source>
</evidence>
<dbReference type="AlphaFoldDB" id="A0A0B6YW99"/>
<feature type="compositionally biased region" description="Basic and acidic residues" evidence="7">
    <location>
        <begin position="128"/>
        <end position="155"/>
    </location>
</feature>
<dbReference type="PANTHER" id="PTHR13119">
    <property type="entry name" value="ZINC FINGER CCCH DOMAIN-CONTAINING PROTEI"/>
    <property type="match status" value="1"/>
</dbReference>
<feature type="non-terminal residue" evidence="9">
    <location>
        <position position="1"/>
    </location>
</feature>
<feature type="region of interest" description="Disordered" evidence="7">
    <location>
        <begin position="417"/>
        <end position="454"/>
    </location>
</feature>
<keyword evidence="2 6" id="KW-0479">Metal-binding</keyword>
<sequence>SHRKHDKSRGTYWHGHSSQHRSSQNIDDFSDSGELLESHEDPLPHTRFVSTHKRITKDKKDQPRLPANIASGGEAEDGEILEDGELNDDEVADGKDGEDVRKVSIEVPSSKSSKESSRGEKHNRKKSDHKDRRKQRESDDKTKRKKHTDGEKLEDNNSPAPAWGSGYQGPKPKVSPFHNKQSQYGRGSKGYHSPPGLYDSPSYSEESDEEAVTKGLLTEGYIDSSVAADEKEGIFNQKVSLTKIKKPTLERNDRKRVRTLDSKPEGPSRKKPLVDMAMSDRPACKFYMEGKCAKGSGCQFNHDVEKPQKMEVCKYHLTVKGCIKQRCLYMHEDFPCKYYHTGAKCYSGDRCKFSHDPLTEETRRALEMRVSAEDIVDMEDPDYEYRPRESHSRPSLLGSPPRVRQDVKKIPSLFEIEVHPPGQSPKPPQQNTSRPSGFYNEASVSPKPAGVGLKGTGSVSSPNVGMINNTASMNQQGLSNQGNMGPGLLQTPLRPGNIMGGPMGNTVMMGMNAQQQRLGGGTSIQFLGPGQINSNQQGGNLPPVLNMLGAIIREAAMQKGSGGPNGNMNLGPNSGISPGNILQNMKNLGASISNMQQGNLNMAQNNAGNMMSNSMGNMQPNSSNMGNMQSNNMGNMQSNNSNNMLPLQNVIVSNNSIGNGNHSGLLGNIGSSNMNLSDSLEPAVVDTSGAMGNNNSIGVGKEVGIMDVDYRIKPEFRGMEEANKDLSELDKMRRQIQAQIDKEDEEEQRENDDTAQDSDDDDCKMQITEEIDSVKEDVLHDKEDPKDDKAEVTGETEIENMEIPANLPKKQRELFKRIQQQQLLREKEQKRQEALKAAETDVVKADDDDWYSSDEDGDNEMKSKLTDVLKNLNQNTSSTPSVTSSAAPVILSSITPAPSTASTFNIIQMINAIKSQTSKPTTESGESISSSSSQLKETTFHSSPASPPSVSTSLRNGSSIPILYLPQLTVDPPAVNAHPIKPLVYSVVKISLDIPKPYTQLPSNVNSSDTAFKDDPRVKWHLHHLEKQVQKVPQRRGSSDGEKPQKKTDPRLKKGPADPRLVKPGDSPNSIREDTKVSDPRLQRAQAQSRPADPRLARHIGGVLDPRLSRQNSQNNTDAIFVSGPVSSIGGALLNNMGGVMNNQMGGPMNNIGLMSQGAGLNQMGGSVHNVGSAGSINPMNNQMG</sequence>
<dbReference type="GO" id="GO:0005634">
    <property type="term" value="C:nucleus"/>
    <property type="evidence" value="ECO:0007669"/>
    <property type="project" value="TreeGrafter"/>
</dbReference>
<dbReference type="InterPro" id="IPR054361">
    <property type="entry name" value="Znf-CCCH_ZC3H4/6/8"/>
</dbReference>
<feature type="compositionally biased region" description="Acidic residues" evidence="7">
    <location>
        <begin position="74"/>
        <end position="91"/>
    </location>
</feature>
<feature type="compositionally biased region" description="Basic and acidic residues" evidence="7">
    <location>
        <begin position="1071"/>
        <end position="1082"/>
    </location>
</feature>
<feature type="compositionally biased region" description="Basic and acidic residues" evidence="7">
    <location>
        <begin position="772"/>
        <end position="792"/>
    </location>
</feature>
<feature type="compositionally biased region" description="Basic and acidic residues" evidence="7">
    <location>
        <begin position="250"/>
        <end position="268"/>
    </location>
</feature>
<gene>
    <name evidence="9" type="primary">ORF37349</name>
</gene>
<dbReference type="GO" id="GO:0003723">
    <property type="term" value="F:RNA binding"/>
    <property type="evidence" value="ECO:0007669"/>
    <property type="project" value="InterPro"/>
</dbReference>
<evidence type="ECO:0000313" key="9">
    <source>
        <dbReference type="EMBL" id="CEK59765.1"/>
    </source>
</evidence>
<feature type="compositionally biased region" description="Basic and acidic residues" evidence="7">
    <location>
        <begin position="383"/>
        <end position="392"/>
    </location>
</feature>
<name>A0A0B6YW99_9EUPU</name>
<feature type="compositionally biased region" description="Basic and acidic residues" evidence="7">
    <location>
        <begin position="1037"/>
        <end position="1063"/>
    </location>
</feature>
<proteinExistence type="predicted"/>
<dbReference type="GO" id="GO:0008270">
    <property type="term" value="F:zinc ion binding"/>
    <property type="evidence" value="ECO:0007669"/>
    <property type="project" value="UniProtKB-KW"/>
</dbReference>
<feature type="compositionally biased region" description="Acidic residues" evidence="7">
    <location>
        <begin position="742"/>
        <end position="762"/>
    </location>
</feature>
<dbReference type="InterPro" id="IPR045124">
    <property type="entry name" value="Su(sable)-like"/>
</dbReference>
<feature type="region of interest" description="Disordered" evidence="7">
    <location>
        <begin position="1026"/>
        <end position="1097"/>
    </location>
</feature>
<evidence type="ECO:0000256" key="1">
    <source>
        <dbReference type="ARBA" id="ARBA00022553"/>
    </source>
</evidence>
<evidence type="ECO:0000256" key="2">
    <source>
        <dbReference type="ARBA" id="ARBA00022723"/>
    </source>
</evidence>
<feature type="domain" description="C3H1-type" evidence="8">
    <location>
        <begin position="335"/>
        <end position="358"/>
    </location>
</feature>
<keyword evidence="3" id="KW-0677">Repeat</keyword>
<dbReference type="Gene3D" id="4.10.1000.10">
    <property type="entry name" value="Zinc finger, CCCH-type"/>
    <property type="match status" value="1"/>
</dbReference>
<evidence type="ECO:0000256" key="6">
    <source>
        <dbReference type="PROSITE-ProRule" id="PRU00723"/>
    </source>
</evidence>
<feature type="compositionally biased region" description="Low complexity" evidence="7">
    <location>
        <begin position="923"/>
        <end position="933"/>
    </location>
</feature>
<dbReference type="InterPro" id="IPR036855">
    <property type="entry name" value="Znf_CCCH_sf"/>
</dbReference>
<reference evidence="9" key="1">
    <citation type="submission" date="2014-12" db="EMBL/GenBank/DDBJ databases">
        <title>Insight into the proteome of Arion vulgaris.</title>
        <authorList>
            <person name="Aradska J."/>
            <person name="Bulat T."/>
            <person name="Smidak R."/>
            <person name="Sarate P."/>
            <person name="Gangsoo J."/>
            <person name="Sialana F."/>
            <person name="Bilban M."/>
            <person name="Lubec G."/>
        </authorList>
    </citation>
    <scope>NUCLEOTIDE SEQUENCE</scope>
    <source>
        <tissue evidence="9">Skin</tissue>
    </source>
</reference>
<dbReference type="PROSITE" id="PS50103">
    <property type="entry name" value="ZF_C3H1"/>
    <property type="match status" value="3"/>
</dbReference>
<feature type="region of interest" description="Disordered" evidence="7">
    <location>
        <begin position="378"/>
        <end position="403"/>
    </location>
</feature>
<evidence type="ECO:0000256" key="4">
    <source>
        <dbReference type="ARBA" id="ARBA00022771"/>
    </source>
</evidence>
<feature type="compositionally biased region" description="Low complexity" evidence="7">
    <location>
        <begin position="942"/>
        <end position="953"/>
    </location>
</feature>
<feature type="region of interest" description="Disordered" evidence="7">
    <location>
        <begin position="739"/>
        <end position="795"/>
    </location>
</feature>
<feature type="region of interest" description="Disordered" evidence="7">
    <location>
        <begin position="250"/>
        <end position="273"/>
    </location>
</feature>
<dbReference type="SUPFAM" id="SSF90229">
    <property type="entry name" value="CCCH zinc finger"/>
    <property type="match status" value="2"/>
</dbReference>
<organism evidence="9">
    <name type="scientific">Arion vulgaris</name>
    <dbReference type="NCBI Taxonomy" id="1028688"/>
    <lineage>
        <taxon>Eukaryota</taxon>
        <taxon>Metazoa</taxon>
        <taxon>Spiralia</taxon>
        <taxon>Lophotrochozoa</taxon>
        <taxon>Mollusca</taxon>
        <taxon>Gastropoda</taxon>
        <taxon>Heterobranchia</taxon>
        <taxon>Euthyneura</taxon>
        <taxon>Panpulmonata</taxon>
        <taxon>Eupulmonata</taxon>
        <taxon>Stylommatophora</taxon>
        <taxon>Helicina</taxon>
        <taxon>Arionoidea</taxon>
        <taxon>Arionidae</taxon>
        <taxon>Arion</taxon>
    </lineage>
</organism>
<dbReference type="GO" id="GO:0045892">
    <property type="term" value="P:negative regulation of DNA-templated transcription"/>
    <property type="evidence" value="ECO:0007669"/>
    <property type="project" value="InterPro"/>
</dbReference>
<feature type="zinc finger region" description="C3H1-type" evidence="6">
    <location>
        <begin position="307"/>
        <end position="334"/>
    </location>
</feature>
<feature type="region of interest" description="Disordered" evidence="7">
    <location>
        <begin position="916"/>
        <end position="953"/>
    </location>
</feature>
<keyword evidence="4 6" id="KW-0863">Zinc-finger</keyword>
<feature type="non-terminal residue" evidence="9">
    <location>
        <position position="1185"/>
    </location>
</feature>